<evidence type="ECO:0000256" key="1">
    <source>
        <dbReference type="ARBA" id="ARBA00004479"/>
    </source>
</evidence>
<evidence type="ECO:0000313" key="11">
    <source>
        <dbReference type="Proteomes" id="UP000019132"/>
    </source>
</evidence>
<feature type="chain" id="PRO_5003868524" description="GOLD domain-containing protein" evidence="8">
    <location>
        <begin position="25"/>
        <end position="210"/>
    </location>
</feature>
<dbReference type="GO" id="GO:0016020">
    <property type="term" value="C:membrane"/>
    <property type="evidence" value="ECO:0007669"/>
    <property type="project" value="UniProtKB-SubCell"/>
</dbReference>
<keyword evidence="3 7" id="KW-0812">Transmembrane</keyword>
<evidence type="ECO:0000256" key="4">
    <source>
        <dbReference type="ARBA" id="ARBA00022729"/>
    </source>
</evidence>
<dbReference type="AlphaFoldDB" id="K3XC84"/>
<reference evidence="11" key="1">
    <citation type="journal article" date="2010" name="Genome Biol.">
        <title>Genome sequence of the necrotrophic plant pathogen Pythium ultimum reveals original pathogenicity mechanisms and effector repertoire.</title>
        <authorList>
            <person name="Levesque C.A."/>
            <person name="Brouwer H."/>
            <person name="Cano L."/>
            <person name="Hamilton J.P."/>
            <person name="Holt C."/>
            <person name="Huitema E."/>
            <person name="Raffaele S."/>
            <person name="Robideau G.P."/>
            <person name="Thines M."/>
            <person name="Win J."/>
            <person name="Zerillo M.M."/>
            <person name="Beakes G.W."/>
            <person name="Boore J.L."/>
            <person name="Busam D."/>
            <person name="Dumas B."/>
            <person name="Ferriera S."/>
            <person name="Fuerstenberg S.I."/>
            <person name="Gachon C.M."/>
            <person name="Gaulin E."/>
            <person name="Govers F."/>
            <person name="Grenville-Briggs L."/>
            <person name="Horner N."/>
            <person name="Hostetler J."/>
            <person name="Jiang R.H."/>
            <person name="Johnson J."/>
            <person name="Krajaejun T."/>
            <person name="Lin H."/>
            <person name="Meijer H.J."/>
            <person name="Moore B."/>
            <person name="Morris P."/>
            <person name="Phuntmart V."/>
            <person name="Puiu D."/>
            <person name="Shetty J."/>
            <person name="Stajich J.E."/>
            <person name="Tripathy S."/>
            <person name="Wawra S."/>
            <person name="van West P."/>
            <person name="Whitty B.R."/>
            <person name="Coutinho P.M."/>
            <person name="Henrissat B."/>
            <person name="Martin F."/>
            <person name="Thomas P.D."/>
            <person name="Tyler B.M."/>
            <person name="De Vries R.P."/>
            <person name="Kamoun S."/>
            <person name="Yandell M."/>
            <person name="Tisserat N."/>
            <person name="Buell C.R."/>
        </authorList>
    </citation>
    <scope>NUCLEOTIDE SEQUENCE</scope>
    <source>
        <strain evidence="11">DAOM:BR144</strain>
    </source>
</reference>
<feature type="transmembrane region" description="Helical" evidence="7">
    <location>
        <begin position="178"/>
        <end position="200"/>
    </location>
</feature>
<dbReference type="EnsemblProtists" id="PYU1_T014833">
    <property type="protein sequence ID" value="PYU1_T014833"/>
    <property type="gene ID" value="PYU1_G014802"/>
</dbReference>
<dbReference type="InterPro" id="IPR009038">
    <property type="entry name" value="GOLD_dom"/>
</dbReference>
<comment type="subcellular location">
    <subcellularLocation>
        <location evidence="1">Membrane</location>
        <topology evidence="1">Single-pass type I membrane protein</topology>
    </subcellularLocation>
</comment>
<reference evidence="11" key="2">
    <citation type="submission" date="2010-04" db="EMBL/GenBank/DDBJ databases">
        <authorList>
            <person name="Buell R."/>
            <person name="Hamilton J."/>
            <person name="Hostetler J."/>
        </authorList>
    </citation>
    <scope>NUCLEOTIDE SEQUENCE [LARGE SCALE GENOMIC DNA]</scope>
    <source>
        <strain evidence="11">DAOM:BR144</strain>
    </source>
</reference>
<keyword evidence="6 7" id="KW-0472">Membrane</keyword>
<evidence type="ECO:0000256" key="8">
    <source>
        <dbReference type="SAM" id="SignalP"/>
    </source>
</evidence>
<evidence type="ECO:0000259" key="9">
    <source>
        <dbReference type="SMART" id="SM01190"/>
    </source>
</evidence>
<dbReference type="HOGENOM" id="CLU_066963_7_0_1"/>
<keyword evidence="5 7" id="KW-1133">Transmembrane helix</keyword>
<comment type="similarity">
    <text evidence="2">Belongs to the EMP24/GP25L family.</text>
</comment>
<dbReference type="EMBL" id="ADOS01001592">
    <property type="status" value="NOT_ANNOTATED_CDS"/>
    <property type="molecule type" value="Genomic_DNA"/>
</dbReference>
<evidence type="ECO:0000256" key="2">
    <source>
        <dbReference type="ARBA" id="ARBA00007104"/>
    </source>
</evidence>
<evidence type="ECO:0000256" key="3">
    <source>
        <dbReference type="ARBA" id="ARBA00022692"/>
    </source>
</evidence>
<dbReference type="InParanoid" id="K3XC84"/>
<feature type="domain" description="GOLD" evidence="9">
    <location>
        <begin position="24"/>
        <end position="205"/>
    </location>
</feature>
<feature type="signal peptide" evidence="8">
    <location>
        <begin position="1"/>
        <end position="24"/>
    </location>
</feature>
<dbReference type="eggNOG" id="KOG1692">
    <property type="taxonomic scope" value="Eukaryota"/>
</dbReference>
<name>K3XC84_GLOUD</name>
<dbReference type="Proteomes" id="UP000019132">
    <property type="component" value="Unassembled WGS sequence"/>
</dbReference>
<evidence type="ECO:0000256" key="5">
    <source>
        <dbReference type="ARBA" id="ARBA00022989"/>
    </source>
</evidence>
<dbReference type="STRING" id="431595.K3XC84"/>
<dbReference type="VEuPathDB" id="FungiDB:PYU1_G014802"/>
<dbReference type="OMA" id="YMKAITN"/>
<reference evidence="10" key="3">
    <citation type="submission" date="2015-02" db="UniProtKB">
        <authorList>
            <consortium name="EnsemblProtists"/>
        </authorList>
    </citation>
    <scope>IDENTIFICATION</scope>
    <source>
        <strain evidence="10">DAOM BR144</strain>
    </source>
</reference>
<evidence type="ECO:0000313" key="10">
    <source>
        <dbReference type="EnsemblProtists" id="PYU1_T014833"/>
    </source>
</evidence>
<keyword evidence="11" id="KW-1185">Reference proteome</keyword>
<keyword evidence="4 8" id="KW-0732">Signal</keyword>
<protein>
    <recommendedName>
        <fullName evidence="9">GOLD domain-containing protein</fullName>
    </recommendedName>
</protein>
<proteinExistence type="inferred from homology"/>
<evidence type="ECO:0000256" key="6">
    <source>
        <dbReference type="ARBA" id="ARBA00023136"/>
    </source>
</evidence>
<evidence type="ECO:0000256" key="7">
    <source>
        <dbReference type="SAM" id="Phobius"/>
    </source>
</evidence>
<sequence length="210" mass="23468">MALPTRALRRPLLLLALLLQIATAIHVTIPSSSSECFSVEAEQFKHGISLNYEVLHGVAEWFRAELTDGKGKQIFEQAGPSGRYVAPIGDGSGTHTVCFKNEVRAVGDVVVGFSFHADDPSHEVLSNADATKIKQVQELEDLVYELSVHLDTVKDTQSYMKVIKQHHLQVLESTHSRIVWWSCLEAAVLLALSIWQLAFLRRTLEVRRLL</sequence>
<dbReference type="SMART" id="SM01190">
    <property type="entry name" value="EMP24_GP25L"/>
    <property type="match status" value="1"/>
</dbReference>
<dbReference type="Pfam" id="PF01105">
    <property type="entry name" value="EMP24_GP25L"/>
    <property type="match status" value="1"/>
</dbReference>
<dbReference type="PANTHER" id="PTHR22811">
    <property type="entry name" value="TRANSMEMBRANE EMP24 DOMAIN-CONTAINING PROTEIN"/>
    <property type="match status" value="1"/>
</dbReference>
<organism evidence="10 11">
    <name type="scientific">Globisporangium ultimum (strain ATCC 200006 / CBS 805.95 / DAOM BR144)</name>
    <name type="common">Pythium ultimum</name>
    <dbReference type="NCBI Taxonomy" id="431595"/>
    <lineage>
        <taxon>Eukaryota</taxon>
        <taxon>Sar</taxon>
        <taxon>Stramenopiles</taxon>
        <taxon>Oomycota</taxon>
        <taxon>Peronosporomycetes</taxon>
        <taxon>Pythiales</taxon>
        <taxon>Pythiaceae</taxon>
        <taxon>Globisporangium</taxon>
    </lineage>
</organism>
<dbReference type="InterPro" id="IPR015720">
    <property type="entry name" value="Emp24-like"/>
</dbReference>
<accession>K3XC84</accession>